<organism evidence="1">
    <name type="scientific">Glycine max</name>
    <name type="common">Soybean</name>
    <name type="synonym">Glycine hispida</name>
    <dbReference type="NCBI Taxonomy" id="3847"/>
    <lineage>
        <taxon>Eukaryota</taxon>
        <taxon>Viridiplantae</taxon>
        <taxon>Streptophyta</taxon>
        <taxon>Embryophyta</taxon>
        <taxon>Tracheophyta</taxon>
        <taxon>Spermatophyta</taxon>
        <taxon>Magnoliopsida</taxon>
        <taxon>eudicotyledons</taxon>
        <taxon>Gunneridae</taxon>
        <taxon>Pentapetalae</taxon>
        <taxon>rosids</taxon>
        <taxon>fabids</taxon>
        <taxon>Fabales</taxon>
        <taxon>Fabaceae</taxon>
        <taxon>Papilionoideae</taxon>
        <taxon>50 kb inversion clade</taxon>
        <taxon>NPAAA clade</taxon>
        <taxon>indigoferoid/millettioid clade</taxon>
        <taxon>Phaseoleae</taxon>
        <taxon>Glycine</taxon>
        <taxon>Glycine subgen. Soja</taxon>
    </lineage>
</organism>
<dbReference type="InParanoid" id="A0A0R0LCE4"/>
<name>A0A0R0LCE4_SOYBN</name>
<evidence type="ECO:0000313" key="3">
    <source>
        <dbReference type="Proteomes" id="UP000008827"/>
    </source>
</evidence>
<reference evidence="2" key="2">
    <citation type="submission" date="2018-02" db="UniProtKB">
        <authorList>
            <consortium name="EnsemblPlants"/>
        </authorList>
    </citation>
    <scope>IDENTIFICATION</scope>
    <source>
        <strain evidence="2">Williams 82</strain>
    </source>
</reference>
<evidence type="ECO:0000313" key="2">
    <source>
        <dbReference type="EnsemblPlants" id="KRH73652"/>
    </source>
</evidence>
<dbReference type="Gramene" id="KRH73652">
    <property type="protein sequence ID" value="KRH73652"/>
    <property type="gene ID" value="GLYMA_02G286200"/>
</dbReference>
<accession>A0A0R0LCE4</accession>
<keyword evidence="3" id="KW-1185">Reference proteome</keyword>
<dbReference type="AlphaFoldDB" id="A0A0R0LCE4"/>
<dbReference type="EMBL" id="CM000835">
    <property type="protein sequence ID" value="KRH73652.1"/>
    <property type="molecule type" value="Genomic_DNA"/>
</dbReference>
<sequence>MMEDKNKKKKKKRSKLWLKKVSWPFRWKRLDLQTTIMDTVVFKVGMNNLKSINYEFWRTNFPTITFFVSSSYFSFPL</sequence>
<reference evidence="1" key="3">
    <citation type="submission" date="2018-07" db="EMBL/GenBank/DDBJ databases">
        <title>WGS assembly of Glycine max.</title>
        <authorList>
            <person name="Schmutz J."/>
            <person name="Cannon S."/>
            <person name="Schlueter J."/>
            <person name="Ma J."/>
            <person name="Mitros T."/>
            <person name="Nelson W."/>
            <person name="Hyten D."/>
            <person name="Song Q."/>
            <person name="Thelen J."/>
            <person name="Cheng J."/>
            <person name="Xu D."/>
            <person name="Hellsten U."/>
            <person name="May G."/>
            <person name="Yu Y."/>
            <person name="Sakurai T."/>
            <person name="Umezawa T."/>
            <person name="Bhattacharyya M."/>
            <person name="Sandhu D."/>
            <person name="Valliyodan B."/>
            <person name="Lindquist E."/>
            <person name="Peto M."/>
            <person name="Grant D."/>
            <person name="Shu S."/>
            <person name="Goodstein D."/>
            <person name="Barry K."/>
            <person name="Futrell-Griggs M."/>
            <person name="Abernathy B."/>
            <person name="Du J."/>
            <person name="Tian Z."/>
            <person name="Zhu L."/>
            <person name="Gill N."/>
            <person name="Joshi T."/>
            <person name="Libault M."/>
            <person name="Sethuraman A."/>
            <person name="Zhang X."/>
            <person name="Shinozaki K."/>
            <person name="Nguyen H."/>
            <person name="Wing R."/>
            <person name="Cregan P."/>
            <person name="Specht J."/>
            <person name="Grimwood J."/>
            <person name="Rokhsar D."/>
            <person name="Stacey G."/>
            <person name="Shoemaker R."/>
            <person name="Jackson S."/>
        </authorList>
    </citation>
    <scope>NUCLEOTIDE SEQUENCE</scope>
    <source>
        <tissue evidence="1">Callus</tissue>
    </source>
</reference>
<dbReference type="EnsemblPlants" id="KRH73652">
    <property type="protein sequence ID" value="KRH73652"/>
    <property type="gene ID" value="GLYMA_02G286200"/>
</dbReference>
<evidence type="ECO:0000313" key="1">
    <source>
        <dbReference type="EMBL" id="KRH73652.1"/>
    </source>
</evidence>
<gene>
    <name evidence="1" type="ORF">GLYMA_02G286200</name>
</gene>
<proteinExistence type="predicted"/>
<reference evidence="1 2" key="1">
    <citation type="journal article" date="2010" name="Nature">
        <title>Genome sequence of the palaeopolyploid soybean.</title>
        <authorList>
            <person name="Schmutz J."/>
            <person name="Cannon S.B."/>
            <person name="Schlueter J."/>
            <person name="Ma J."/>
            <person name="Mitros T."/>
            <person name="Nelson W."/>
            <person name="Hyten D.L."/>
            <person name="Song Q."/>
            <person name="Thelen J.J."/>
            <person name="Cheng J."/>
            <person name="Xu D."/>
            <person name="Hellsten U."/>
            <person name="May G.D."/>
            <person name="Yu Y."/>
            <person name="Sakurai T."/>
            <person name="Umezawa T."/>
            <person name="Bhattacharyya M.K."/>
            <person name="Sandhu D."/>
            <person name="Valliyodan B."/>
            <person name="Lindquist E."/>
            <person name="Peto M."/>
            <person name="Grant D."/>
            <person name="Shu S."/>
            <person name="Goodstein D."/>
            <person name="Barry K."/>
            <person name="Futrell-Griggs M."/>
            <person name="Abernathy B."/>
            <person name="Du J."/>
            <person name="Tian Z."/>
            <person name="Zhu L."/>
            <person name="Gill N."/>
            <person name="Joshi T."/>
            <person name="Libault M."/>
            <person name="Sethuraman A."/>
            <person name="Zhang X.-C."/>
            <person name="Shinozaki K."/>
            <person name="Nguyen H.T."/>
            <person name="Wing R.A."/>
            <person name="Cregan P."/>
            <person name="Specht J."/>
            <person name="Grimwood J."/>
            <person name="Rokhsar D."/>
            <person name="Stacey G."/>
            <person name="Shoemaker R.C."/>
            <person name="Jackson S.A."/>
        </authorList>
    </citation>
    <scope>NUCLEOTIDE SEQUENCE [LARGE SCALE GENOMIC DNA]</scope>
    <source>
        <strain evidence="2">cv. Williams 82</strain>
        <tissue evidence="1">Callus</tissue>
    </source>
</reference>
<dbReference type="PaxDb" id="3847-GLYMA02G45570.1"/>
<dbReference type="Proteomes" id="UP000008827">
    <property type="component" value="Chromosome 2"/>
</dbReference>
<protein>
    <submittedName>
        <fullName evidence="1 2">Uncharacterized protein</fullName>
    </submittedName>
</protein>